<keyword evidence="2" id="KW-1185">Reference proteome</keyword>
<reference evidence="1 2" key="1">
    <citation type="submission" date="2014-10" db="EMBL/GenBank/DDBJ databases">
        <title>Draft genome of the hookworm Ancylostoma caninum.</title>
        <authorList>
            <person name="Mitreva M."/>
        </authorList>
    </citation>
    <scope>NUCLEOTIDE SEQUENCE [LARGE SCALE GENOMIC DNA]</scope>
    <source>
        <strain evidence="1 2">Baltimore</strain>
    </source>
</reference>
<comment type="caution">
    <text evidence="1">The sequence shown here is derived from an EMBL/GenBank/DDBJ whole genome shotgun (WGS) entry which is preliminary data.</text>
</comment>
<sequence>MAPLSSLPDYGLSTDDVRYLSVESVVRGRGPERLKFLDLEGHWTLSGKSIPFISATFNHLDRLNDARYPFRVSE</sequence>
<dbReference type="AlphaFoldDB" id="A0A368H0T5"/>
<proteinExistence type="predicted"/>
<protein>
    <submittedName>
        <fullName evidence="1">Uncharacterized protein</fullName>
    </submittedName>
</protein>
<gene>
    <name evidence="1" type="ORF">ANCCAN_03669</name>
</gene>
<dbReference type="EMBL" id="JOJR01000025">
    <property type="protein sequence ID" value="RCN50252.1"/>
    <property type="molecule type" value="Genomic_DNA"/>
</dbReference>
<evidence type="ECO:0000313" key="1">
    <source>
        <dbReference type="EMBL" id="RCN50252.1"/>
    </source>
</evidence>
<organism evidence="1 2">
    <name type="scientific">Ancylostoma caninum</name>
    <name type="common">Dog hookworm</name>
    <dbReference type="NCBI Taxonomy" id="29170"/>
    <lineage>
        <taxon>Eukaryota</taxon>
        <taxon>Metazoa</taxon>
        <taxon>Ecdysozoa</taxon>
        <taxon>Nematoda</taxon>
        <taxon>Chromadorea</taxon>
        <taxon>Rhabditida</taxon>
        <taxon>Rhabditina</taxon>
        <taxon>Rhabditomorpha</taxon>
        <taxon>Strongyloidea</taxon>
        <taxon>Ancylostomatidae</taxon>
        <taxon>Ancylostomatinae</taxon>
        <taxon>Ancylostoma</taxon>
    </lineage>
</organism>
<dbReference type="Proteomes" id="UP000252519">
    <property type="component" value="Unassembled WGS sequence"/>
</dbReference>
<name>A0A368H0T5_ANCCA</name>
<accession>A0A368H0T5</accession>
<evidence type="ECO:0000313" key="2">
    <source>
        <dbReference type="Proteomes" id="UP000252519"/>
    </source>
</evidence>
<dbReference type="OrthoDB" id="5781026at2759"/>